<organism evidence="2 3">
    <name type="scientific">Vitis vinifera</name>
    <name type="common">Grape</name>
    <dbReference type="NCBI Taxonomy" id="29760"/>
    <lineage>
        <taxon>Eukaryota</taxon>
        <taxon>Viridiplantae</taxon>
        <taxon>Streptophyta</taxon>
        <taxon>Embryophyta</taxon>
        <taxon>Tracheophyta</taxon>
        <taxon>Spermatophyta</taxon>
        <taxon>Magnoliopsida</taxon>
        <taxon>eudicotyledons</taxon>
        <taxon>Gunneridae</taxon>
        <taxon>Pentapetalae</taxon>
        <taxon>rosids</taxon>
        <taxon>Vitales</taxon>
        <taxon>Vitaceae</taxon>
        <taxon>Viteae</taxon>
        <taxon>Vitis</taxon>
    </lineage>
</organism>
<dbReference type="Pfam" id="PF24181">
    <property type="entry name" value="TPR_TTI1_C"/>
    <property type="match status" value="1"/>
</dbReference>
<evidence type="ECO:0000313" key="2">
    <source>
        <dbReference type="EMBL" id="RVW24039.1"/>
    </source>
</evidence>
<dbReference type="InterPro" id="IPR052587">
    <property type="entry name" value="TELO2-interacting_protein_1"/>
</dbReference>
<proteinExistence type="predicted"/>
<dbReference type="InterPro" id="IPR016024">
    <property type="entry name" value="ARM-type_fold"/>
</dbReference>
<dbReference type="Proteomes" id="UP000288805">
    <property type="component" value="Unassembled WGS sequence"/>
</dbReference>
<dbReference type="InterPro" id="IPR057567">
    <property type="entry name" value="TPR_TTI1_C"/>
</dbReference>
<evidence type="ECO:0000259" key="1">
    <source>
        <dbReference type="Pfam" id="PF24181"/>
    </source>
</evidence>
<dbReference type="SUPFAM" id="SSF48371">
    <property type="entry name" value="ARM repeat"/>
    <property type="match status" value="1"/>
</dbReference>
<evidence type="ECO:0000313" key="3">
    <source>
        <dbReference type="Proteomes" id="UP000288805"/>
    </source>
</evidence>
<protein>
    <recommendedName>
        <fullName evidence="1">TTI1 C-terminal TPR domain-containing protein</fullName>
    </recommendedName>
</protein>
<feature type="domain" description="TTI1 C-terminal TPR" evidence="1">
    <location>
        <begin position="250"/>
        <end position="416"/>
    </location>
</feature>
<dbReference type="PANTHER" id="PTHR18460:SF3">
    <property type="entry name" value="TELO2-INTERACTING PROTEIN 1 HOMOLOG"/>
    <property type="match status" value="1"/>
</dbReference>
<dbReference type="AlphaFoldDB" id="A0A438CLI9"/>
<dbReference type="EMBL" id="QGNW01002181">
    <property type="protein sequence ID" value="RVW24039.1"/>
    <property type="molecule type" value="Genomic_DNA"/>
</dbReference>
<name>A0A438CLI9_VITVI</name>
<dbReference type="PANTHER" id="PTHR18460">
    <property type="entry name" value="TEL2 INTERACTING PROTEIN 1 TTI1 FAMILY MEMBER"/>
    <property type="match status" value="1"/>
</dbReference>
<reference evidence="2 3" key="1">
    <citation type="journal article" date="2018" name="PLoS Genet.">
        <title>Population sequencing reveals clonal diversity and ancestral inbreeding in the grapevine cultivar Chardonnay.</title>
        <authorList>
            <person name="Roach M.J."/>
            <person name="Johnson D.L."/>
            <person name="Bohlmann J."/>
            <person name="van Vuuren H.J."/>
            <person name="Jones S.J."/>
            <person name="Pretorius I.S."/>
            <person name="Schmidt S.A."/>
            <person name="Borneman A.R."/>
        </authorList>
    </citation>
    <scope>NUCLEOTIDE SEQUENCE [LARGE SCALE GENOMIC DNA]</scope>
    <source>
        <strain evidence="3">cv. Chardonnay</strain>
        <tissue evidence="2">Leaf</tissue>
    </source>
</reference>
<sequence length="473" mass="53378">MLEIAKASKKEACSMPIQTESYSIHVKSKCLMWKRKRGLILEKVQYHVTRRIWICLQRSQFYLSSSIVRDDSVNCQNFEGEKEASLEMRWIGDSLISMNFSIVINRKACSGSRLVEDAFSSLVYWSHQCFSHFDKHHGWEGADIYLNDADMHLDEWESILFKLNDSKRYRRTVGSIASSCLTAATPLVASVNQAACLVALDIVEDGIATLAKVEEAYRHEKETKEAIERVIKMCSFYHLQDTLDAAEEGTDENRLLPAMNKIWPFLVVCIRNKNPVAVRRCLDVMSKVIHICGGDFFSRRFHTDGTHFWKLLTTSPFQKHPVSKEERIPLQLPYRSAPTSPEDSMAEVSTLKVQAAMLNMIADLSQNKRSASALEAVLKKVSGLVVGIACSSVSGLRDAALNALTGLSSIDPDLIWLLLADVYYTFRKKHIPSPPTSDLPEISQILPHPRLLKTTSMCSMEDRAMVLMLISLL</sequence>
<gene>
    <name evidence="2" type="ORF">CK203_093045</name>
</gene>
<accession>A0A438CLI9</accession>
<comment type="caution">
    <text evidence="2">The sequence shown here is derived from an EMBL/GenBank/DDBJ whole genome shotgun (WGS) entry which is preliminary data.</text>
</comment>